<keyword evidence="2" id="KW-1185">Reference proteome</keyword>
<proteinExistence type="predicted"/>
<comment type="caution">
    <text evidence="1">The sequence shown here is derived from an EMBL/GenBank/DDBJ whole genome shotgun (WGS) entry which is preliminary data.</text>
</comment>
<dbReference type="Proteomes" id="UP001281761">
    <property type="component" value="Unassembled WGS sequence"/>
</dbReference>
<gene>
    <name evidence="1" type="ORF">BLNAU_21913</name>
</gene>
<accession>A0ABQ9WUM1</accession>
<reference evidence="1 2" key="1">
    <citation type="journal article" date="2022" name="bioRxiv">
        <title>Genomics of Preaxostyla Flagellates Illuminates Evolutionary Transitions and the Path Towards Mitochondrial Loss.</title>
        <authorList>
            <person name="Novak L.V.F."/>
            <person name="Treitli S.C."/>
            <person name="Pyrih J."/>
            <person name="Halakuc P."/>
            <person name="Pipaliya S.V."/>
            <person name="Vacek V."/>
            <person name="Brzon O."/>
            <person name="Soukal P."/>
            <person name="Eme L."/>
            <person name="Dacks J.B."/>
            <person name="Karnkowska A."/>
            <person name="Elias M."/>
            <person name="Hampl V."/>
        </authorList>
    </citation>
    <scope>NUCLEOTIDE SEQUENCE [LARGE SCALE GENOMIC DNA]</scope>
    <source>
        <strain evidence="1">NAU3</strain>
        <tissue evidence="1">Gut</tissue>
    </source>
</reference>
<organism evidence="1 2">
    <name type="scientific">Blattamonas nauphoetae</name>
    <dbReference type="NCBI Taxonomy" id="2049346"/>
    <lineage>
        <taxon>Eukaryota</taxon>
        <taxon>Metamonada</taxon>
        <taxon>Preaxostyla</taxon>
        <taxon>Oxymonadida</taxon>
        <taxon>Blattamonas</taxon>
    </lineage>
</organism>
<evidence type="ECO:0000313" key="2">
    <source>
        <dbReference type="Proteomes" id="UP001281761"/>
    </source>
</evidence>
<evidence type="ECO:0000313" key="1">
    <source>
        <dbReference type="EMBL" id="KAK2943185.1"/>
    </source>
</evidence>
<name>A0ABQ9WUM1_9EUKA</name>
<dbReference type="EMBL" id="JARBJD010000358">
    <property type="protein sequence ID" value="KAK2943185.1"/>
    <property type="molecule type" value="Genomic_DNA"/>
</dbReference>
<protein>
    <submittedName>
        <fullName evidence="1">Uncharacterized protein</fullName>
    </submittedName>
</protein>
<sequence length="359" mass="40084">MTPCPTAELERTMILNLIIKLSVVFFEILRQHDYRSPKGSPSSLNQSKCRQLFLIAQLSEMGPFVSLPTLTEDISSLFRSLRYESRHYLANSRDLTAKSACGKVQEILIPSSIESAPHADAHSFQPNMITHPTITFLTSSVDKSTFPSIFTLPIPHSIDTSSASLPSDEPLDNLNKPPLSSTPATFFYTLSTTVTSHALRSAHPSTSFRSPPLHTDHSTLIASSPIISSLPAPISPQLSSPTLLFLVMHIYATYAQPEHIRFSLDELRKLMIEVLSDEALMRTLSHNILEKNRQLSNLTSKTTEVWRHQRTVFFNLPDIIPNRLANKLNTADSHPRCIEADAPQRVQPQTLVLHEAADF</sequence>